<dbReference type="SMART" id="SM00342">
    <property type="entry name" value="HTH_ARAC"/>
    <property type="match status" value="1"/>
</dbReference>
<comment type="caution">
    <text evidence="5">The sequence shown here is derived from an EMBL/GenBank/DDBJ whole genome shotgun (WGS) entry which is preliminary data.</text>
</comment>
<evidence type="ECO:0000259" key="4">
    <source>
        <dbReference type="PROSITE" id="PS01124"/>
    </source>
</evidence>
<dbReference type="Pfam" id="PF02311">
    <property type="entry name" value="AraC_binding"/>
    <property type="match status" value="1"/>
</dbReference>
<dbReference type="Pfam" id="PF12833">
    <property type="entry name" value="HTH_18"/>
    <property type="match status" value="1"/>
</dbReference>
<name>A0ABX1XY61_9BACL</name>
<dbReference type="InterPro" id="IPR014710">
    <property type="entry name" value="RmlC-like_jellyroll"/>
</dbReference>
<accession>A0ABX1XY61</accession>
<evidence type="ECO:0000256" key="1">
    <source>
        <dbReference type="ARBA" id="ARBA00023015"/>
    </source>
</evidence>
<dbReference type="Gene3D" id="2.60.120.10">
    <property type="entry name" value="Jelly Rolls"/>
    <property type="match status" value="1"/>
</dbReference>
<evidence type="ECO:0000256" key="2">
    <source>
        <dbReference type="ARBA" id="ARBA00023125"/>
    </source>
</evidence>
<reference evidence="5 6" key="1">
    <citation type="submission" date="2019-10" db="EMBL/GenBank/DDBJ databases">
        <title>Description of Paenibacillus terrestris sp. nov.</title>
        <authorList>
            <person name="Carlier A."/>
            <person name="Qi S."/>
        </authorList>
    </citation>
    <scope>NUCLEOTIDE SEQUENCE [LARGE SCALE GENOMIC DNA]</scope>
    <source>
        <strain evidence="5 6">LMG 31458</strain>
    </source>
</reference>
<dbReference type="Proteomes" id="UP000616779">
    <property type="component" value="Unassembled WGS sequence"/>
</dbReference>
<keyword evidence="6" id="KW-1185">Reference proteome</keyword>
<dbReference type="Gene3D" id="1.10.10.60">
    <property type="entry name" value="Homeodomain-like"/>
    <property type="match status" value="2"/>
</dbReference>
<dbReference type="InterPro" id="IPR003313">
    <property type="entry name" value="AraC-bd"/>
</dbReference>
<evidence type="ECO:0000256" key="3">
    <source>
        <dbReference type="ARBA" id="ARBA00023163"/>
    </source>
</evidence>
<keyword evidence="1" id="KW-0805">Transcription regulation</keyword>
<gene>
    <name evidence="5" type="ORF">GC098_15220</name>
</gene>
<proteinExistence type="predicted"/>
<evidence type="ECO:0000313" key="6">
    <source>
        <dbReference type="Proteomes" id="UP000616779"/>
    </source>
</evidence>
<dbReference type="InterPro" id="IPR020449">
    <property type="entry name" value="Tscrpt_reg_AraC-type_HTH"/>
</dbReference>
<dbReference type="PANTHER" id="PTHR43280">
    <property type="entry name" value="ARAC-FAMILY TRANSCRIPTIONAL REGULATOR"/>
    <property type="match status" value="1"/>
</dbReference>
<sequence length="308" mass="35829">MIVGGSDMGMEGEIPFYQSKDQLNKAFPFKIMRYSSSLLKQPMHSHDYVQIVYVLRGVCNHQVRGKSLTVSRGDIFIIAPNIGHSLSAIEDKEFEVVLVDFIPSLVQEQLKPFSDTLNPLLQHSDEDYKIPFIHQSWLHFGKSKQIFVEQLLQDIQDEYEHREVGFEHSILLNLAKLLILVDREYRKAKRKPAKQPALADQHPIDDVKRYIYDNYSQDIPMEHGAFIANMAPAYFSHQFKKETGQTFVDFVTEVRIERAMELIRRDTHTITQIGFQVGFHHLSHFIRTFKKRCGITPTEYKKTFGNNQ</sequence>
<dbReference type="InterPro" id="IPR018062">
    <property type="entry name" value="HTH_AraC-typ_CS"/>
</dbReference>
<keyword evidence="3" id="KW-0804">Transcription</keyword>
<dbReference type="PANTHER" id="PTHR43280:SF2">
    <property type="entry name" value="HTH-TYPE TRANSCRIPTIONAL REGULATOR EXSA"/>
    <property type="match status" value="1"/>
</dbReference>
<dbReference type="RefSeq" id="WP_216625287.1">
    <property type="nucleotide sequence ID" value="NZ_WHOA01000099.1"/>
</dbReference>
<keyword evidence="2" id="KW-0238">DNA-binding</keyword>
<organism evidence="5 6">
    <name type="scientific">Paenibacillus phytorum</name>
    <dbReference type="NCBI Taxonomy" id="2654977"/>
    <lineage>
        <taxon>Bacteria</taxon>
        <taxon>Bacillati</taxon>
        <taxon>Bacillota</taxon>
        <taxon>Bacilli</taxon>
        <taxon>Bacillales</taxon>
        <taxon>Paenibacillaceae</taxon>
        <taxon>Paenibacillus</taxon>
    </lineage>
</organism>
<feature type="domain" description="HTH araC/xylS-type" evidence="4">
    <location>
        <begin position="205"/>
        <end position="303"/>
    </location>
</feature>
<dbReference type="SUPFAM" id="SSF51215">
    <property type="entry name" value="Regulatory protein AraC"/>
    <property type="match status" value="1"/>
</dbReference>
<dbReference type="PRINTS" id="PR00032">
    <property type="entry name" value="HTHARAC"/>
</dbReference>
<protein>
    <submittedName>
        <fullName evidence="5">Helix-turn-helix domain-containing protein</fullName>
    </submittedName>
</protein>
<dbReference type="PROSITE" id="PS00041">
    <property type="entry name" value="HTH_ARAC_FAMILY_1"/>
    <property type="match status" value="1"/>
</dbReference>
<dbReference type="SUPFAM" id="SSF46689">
    <property type="entry name" value="Homeodomain-like"/>
    <property type="match status" value="2"/>
</dbReference>
<dbReference type="PROSITE" id="PS01124">
    <property type="entry name" value="HTH_ARAC_FAMILY_2"/>
    <property type="match status" value="1"/>
</dbReference>
<dbReference type="InterPro" id="IPR009057">
    <property type="entry name" value="Homeodomain-like_sf"/>
</dbReference>
<dbReference type="InterPro" id="IPR018060">
    <property type="entry name" value="HTH_AraC"/>
</dbReference>
<evidence type="ECO:0000313" key="5">
    <source>
        <dbReference type="EMBL" id="NOU72755.1"/>
    </source>
</evidence>
<dbReference type="InterPro" id="IPR037923">
    <property type="entry name" value="HTH-like"/>
</dbReference>
<dbReference type="EMBL" id="WHOA01000099">
    <property type="protein sequence ID" value="NOU72755.1"/>
    <property type="molecule type" value="Genomic_DNA"/>
</dbReference>